<dbReference type="GO" id="GO:0000160">
    <property type="term" value="P:phosphorelay signal transduction system"/>
    <property type="evidence" value="ECO:0007669"/>
    <property type="project" value="InterPro"/>
</dbReference>
<accession>A0A841R9M3</accession>
<dbReference type="PROSITE" id="PS50894">
    <property type="entry name" value="HPT"/>
    <property type="match status" value="1"/>
</dbReference>
<sequence length="108" mass="12581">MYSISEAAGKLGIGEKFLKEHINVFYRDFSSNVERIRGIMAQSDFDKIYFEFHRLKSTFRMISAAEAEDICRECCDLSREKVSSEYPEAFEKVVLLFENLHRQINGEA</sequence>
<organism evidence="3 4">
    <name type="scientific">Spirochaeta isovalerica</name>
    <dbReference type="NCBI Taxonomy" id="150"/>
    <lineage>
        <taxon>Bacteria</taxon>
        <taxon>Pseudomonadati</taxon>
        <taxon>Spirochaetota</taxon>
        <taxon>Spirochaetia</taxon>
        <taxon>Spirochaetales</taxon>
        <taxon>Spirochaetaceae</taxon>
        <taxon>Spirochaeta</taxon>
    </lineage>
</organism>
<keyword evidence="1" id="KW-0597">Phosphoprotein</keyword>
<dbReference type="RefSeq" id="WP_184745056.1">
    <property type="nucleotide sequence ID" value="NZ_JACHGJ010000002.1"/>
</dbReference>
<gene>
    <name evidence="3" type="ORF">HNR50_001297</name>
</gene>
<dbReference type="InterPro" id="IPR008207">
    <property type="entry name" value="Sig_transdc_His_kin_Hpt_dom"/>
</dbReference>
<dbReference type="AlphaFoldDB" id="A0A841R9M3"/>
<feature type="domain" description="HPt" evidence="2">
    <location>
        <begin position="14"/>
        <end position="108"/>
    </location>
</feature>
<evidence type="ECO:0000259" key="2">
    <source>
        <dbReference type="PROSITE" id="PS50894"/>
    </source>
</evidence>
<dbReference type="Proteomes" id="UP000587760">
    <property type="component" value="Unassembled WGS sequence"/>
</dbReference>
<reference evidence="3 4" key="1">
    <citation type="submission" date="2020-08" db="EMBL/GenBank/DDBJ databases">
        <title>Genomic Encyclopedia of Type Strains, Phase IV (KMG-IV): sequencing the most valuable type-strain genomes for metagenomic binning, comparative biology and taxonomic classification.</title>
        <authorList>
            <person name="Goeker M."/>
        </authorList>
    </citation>
    <scope>NUCLEOTIDE SEQUENCE [LARGE SCALE GENOMIC DNA]</scope>
    <source>
        <strain evidence="3 4">DSM 2461</strain>
    </source>
</reference>
<dbReference type="Gene3D" id="1.20.120.160">
    <property type="entry name" value="HPT domain"/>
    <property type="match status" value="1"/>
</dbReference>
<protein>
    <submittedName>
        <fullName evidence="3">HPt (Histidine-containing phosphotransfer) domain-containing protein</fullName>
    </submittedName>
</protein>
<evidence type="ECO:0000313" key="3">
    <source>
        <dbReference type="EMBL" id="MBB6479639.1"/>
    </source>
</evidence>
<dbReference type="InterPro" id="IPR036641">
    <property type="entry name" value="HPT_dom_sf"/>
</dbReference>
<evidence type="ECO:0000313" key="4">
    <source>
        <dbReference type="Proteomes" id="UP000587760"/>
    </source>
</evidence>
<name>A0A841R9M3_9SPIO</name>
<feature type="modified residue" description="Phosphohistidine" evidence="1">
    <location>
        <position position="53"/>
    </location>
</feature>
<proteinExistence type="predicted"/>
<dbReference type="Pfam" id="PF01627">
    <property type="entry name" value="Hpt"/>
    <property type="match status" value="1"/>
</dbReference>
<keyword evidence="4" id="KW-1185">Reference proteome</keyword>
<dbReference type="EMBL" id="JACHGJ010000002">
    <property type="protein sequence ID" value="MBB6479639.1"/>
    <property type="molecule type" value="Genomic_DNA"/>
</dbReference>
<dbReference type="GO" id="GO:0004672">
    <property type="term" value="F:protein kinase activity"/>
    <property type="evidence" value="ECO:0007669"/>
    <property type="project" value="UniProtKB-ARBA"/>
</dbReference>
<dbReference type="SUPFAM" id="SSF47226">
    <property type="entry name" value="Histidine-containing phosphotransfer domain, HPT domain"/>
    <property type="match status" value="1"/>
</dbReference>
<comment type="caution">
    <text evidence="3">The sequence shown here is derived from an EMBL/GenBank/DDBJ whole genome shotgun (WGS) entry which is preliminary data.</text>
</comment>
<evidence type="ECO:0000256" key="1">
    <source>
        <dbReference type="PROSITE-ProRule" id="PRU00110"/>
    </source>
</evidence>